<protein>
    <recommendedName>
        <fullName evidence="4">ABC-type transport auxiliary lipoprotein component domain-containing protein</fullName>
    </recommendedName>
</protein>
<keyword evidence="1" id="KW-0732">Signal</keyword>
<dbReference type="EMBL" id="NWVW01000009">
    <property type="protein sequence ID" value="PHO09613.1"/>
    <property type="molecule type" value="Genomic_DNA"/>
</dbReference>
<evidence type="ECO:0000313" key="2">
    <source>
        <dbReference type="EMBL" id="PHO09613.1"/>
    </source>
</evidence>
<evidence type="ECO:0008006" key="4">
    <source>
        <dbReference type="Google" id="ProtNLM"/>
    </source>
</evidence>
<dbReference type="RefSeq" id="WP_099334680.1">
    <property type="nucleotide sequence ID" value="NZ_CP042812.1"/>
</dbReference>
<comment type="caution">
    <text evidence="2">The sequence shown here is derived from an EMBL/GenBank/DDBJ whole genome shotgun (WGS) entry which is preliminary data.</text>
</comment>
<proteinExistence type="predicted"/>
<gene>
    <name evidence="2" type="ORF">CPG37_08925</name>
</gene>
<feature type="chain" id="PRO_5047466218" description="ABC-type transport auxiliary lipoprotein component domain-containing protein" evidence="1">
    <location>
        <begin position="20"/>
        <end position="197"/>
    </location>
</feature>
<feature type="signal peptide" evidence="1">
    <location>
        <begin position="1"/>
        <end position="19"/>
    </location>
</feature>
<organism evidence="2 3">
    <name type="scientific">Malaciobacter canalis</name>
    <dbReference type="NCBI Taxonomy" id="1912871"/>
    <lineage>
        <taxon>Bacteria</taxon>
        <taxon>Pseudomonadati</taxon>
        <taxon>Campylobacterota</taxon>
        <taxon>Epsilonproteobacteria</taxon>
        <taxon>Campylobacterales</taxon>
        <taxon>Arcobacteraceae</taxon>
        <taxon>Malaciobacter</taxon>
    </lineage>
</organism>
<reference evidence="2 3" key="1">
    <citation type="submission" date="2017-09" db="EMBL/GenBank/DDBJ databases">
        <authorList>
            <person name="Perez-Cataluna A."/>
            <person name="Figueras M.J."/>
            <person name="Salas-Masso N."/>
        </authorList>
    </citation>
    <scope>NUCLEOTIDE SEQUENCE [LARGE SCALE GENOMIC DNA]</scope>
    <source>
        <strain evidence="2 3">F138-33</strain>
    </source>
</reference>
<keyword evidence="3" id="KW-1185">Reference proteome</keyword>
<sequence>MKKVYLLMLPLLFIITGCAPVGNALIQKPKEIILNKDNKNLRQIEFKVKAKNENEFKKVMSIYLQYYLKRKMWIYEGTVNNRYYSRNTWFKVNDKNIEIDFHTVGYIKNKRDKNDNLSLGGSDGFCKYKVILPMRINEVNGIYYTKLKDTNSIEVTESINSTTKKIFEYSTIKDSPKEFRERLDGIFEYFDKKELKL</sequence>
<evidence type="ECO:0000313" key="3">
    <source>
        <dbReference type="Proteomes" id="UP000221384"/>
    </source>
</evidence>
<name>A0ABX4LPN9_9BACT</name>
<evidence type="ECO:0000256" key="1">
    <source>
        <dbReference type="SAM" id="SignalP"/>
    </source>
</evidence>
<accession>A0ABX4LPN9</accession>
<dbReference type="PROSITE" id="PS51257">
    <property type="entry name" value="PROKAR_LIPOPROTEIN"/>
    <property type="match status" value="1"/>
</dbReference>
<dbReference type="Proteomes" id="UP000221384">
    <property type="component" value="Unassembled WGS sequence"/>
</dbReference>